<accession>A0AAW4PNT6</accession>
<protein>
    <submittedName>
        <fullName evidence="1">Uncharacterized protein</fullName>
    </submittedName>
</protein>
<sequence length="150" mass="16447">MNHTRRVTVYLRSPVPDETERRQASVLGRTDSLRQQGLLDDVAVEYWHRLSTGGDAREADDIAAMEAWAAANDCSLAPTFDRHERHSAFTGDDSVVTLPVVCLAYWEDDELAGVYPHVGPCGHCTVADGLDRIESALRSGEGLAHTGSQR</sequence>
<comment type="caution">
    <text evidence="1">The sequence shown here is derived from an EMBL/GenBank/DDBJ whole genome shotgun (WGS) entry which is preliminary data.</text>
</comment>
<organism evidence="1 2">
    <name type="scientific">Haloarcula rubra</name>
    <dbReference type="NCBI Taxonomy" id="2487747"/>
    <lineage>
        <taxon>Archaea</taxon>
        <taxon>Methanobacteriati</taxon>
        <taxon>Methanobacteriota</taxon>
        <taxon>Stenosarchaea group</taxon>
        <taxon>Halobacteria</taxon>
        <taxon>Halobacteriales</taxon>
        <taxon>Haloarculaceae</taxon>
        <taxon>Haloarcula</taxon>
    </lineage>
</organism>
<dbReference type="AlphaFoldDB" id="A0AAW4PNT6"/>
<proteinExistence type="predicted"/>
<dbReference type="Proteomes" id="UP001430377">
    <property type="component" value="Unassembled WGS sequence"/>
</dbReference>
<name>A0AAW4PNT6_9EURY</name>
<evidence type="ECO:0000313" key="1">
    <source>
        <dbReference type="EMBL" id="MBX0323288.1"/>
    </source>
</evidence>
<dbReference type="RefSeq" id="WP_220618264.1">
    <property type="nucleotide sequence ID" value="NZ_RKLR01000003.1"/>
</dbReference>
<dbReference type="Pfam" id="PF20575">
    <property type="entry name" value="HTH_63"/>
    <property type="match status" value="1"/>
</dbReference>
<reference evidence="1 2" key="1">
    <citation type="submission" date="2021-06" db="EMBL/GenBank/DDBJ databases">
        <title>Halomicroarcula sp. a new haloarchaeum isolated from saline soil.</title>
        <authorList>
            <person name="Duran-Viseras A."/>
            <person name="Sanchez-Porro C."/>
            <person name="Ventosa A."/>
        </authorList>
    </citation>
    <scope>NUCLEOTIDE SEQUENCE [LARGE SCALE GENOMIC DNA]</scope>
    <source>
        <strain evidence="1 2">F13</strain>
    </source>
</reference>
<gene>
    <name evidence="1" type="ORF">EGH21_09620</name>
</gene>
<keyword evidence="2" id="KW-1185">Reference proteome</keyword>
<dbReference type="EMBL" id="RKLR01000003">
    <property type="protein sequence ID" value="MBX0323288.1"/>
    <property type="molecule type" value="Genomic_DNA"/>
</dbReference>
<dbReference type="InterPro" id="IPR046783">
    <property type="entry name" value="HTH_63"/>
</dbReference>
<evidence type="ECO:0000313" key="2">
    <source>
        <dbReference type="Proteomes" id="UP001430377"/>
    </source>
</evidence>